<evidence type="ECO:0000256" key="7">
    <source>
        <dbReference type="SAM" id="Phobius"/>
    </source>
</evidence>
<gene>
    <name evidence="8" type="ORF">J5O05_06250</name>
</gene>
<evidence type="ECO:0008006" key="10">
    <source>
        <dbReference type="Google" id="ProtNLM"/>
    </source>
</evidence>
<dbReference type="GO" id="GO:0005886">
    <property type="term" value="C:plasma membrane"/>
    <property type="evidence" value="ECO:0007669"/>
    <property type="project" value="UniProtKB-SubCell"/>
</dbReference>
<feature type="transmembrane region" description="Helical" evidence="7">
    <location>
        <begin position="49"/>
        <end position="71"/>
    </location>
</feature>
<sequence length="297" mass="32995">MLDLSLANINFLAILVSFTIISAAIIVLRRITEWRAKKTLSDELAQRDNFALGINYATQIAVVCISMAFLFDEISLHTAQQEPVHVFLLITLFFVFIFLGQLIHRKWILHRFNEESAILKQNICAALVDSGMLLGNCVVVLGLYRWVHPQGLSNLLIVTLAFLLLQAIFAIDSRVRETRFAKFNQGASLQENFNLDNTSIGIRYAGKSIGLSLALYAGLSTAPYVDAKLVDNLFALAAHCGAMWLILYVGTIILKHLSLPKIDIGLEVDHQDNIGVACLEFAVFCAMGYLLISMFSV</sequence>
<evidence type="ECO:0000256" key="4">
    <source>
        <dbReference type="ARBA" id="ARBA00022692"/>
    </source>
</evidence>
<accession>A0A975DJF9</accession>
<evidence type="ECO:0000256" key="3">
    <source>
        <dbReference type="ARBA" id="ARBA00022475"/>
    </source>
</evidence>
<keyword evidence="3" id="KW-1003">Cell membrane</keyword>
<feature type="transmembrane region" description="Helical" evidence="7">
    <location>
        <begin position="83"/>
        <end position="103"/>
    </location>
</feature>
<protein>
    <recommendedName>
        <fullName evidence="10">DUF350 domain-containing protein</fullName>
    </recommendedName>
</protein>
<feature type="transmembrane region" description="Helical" evidence="7">
    <location>
        <begin position="123"/>
        <end position="146"/>
    </location>
</feature>
<organism evidence="8 9">
    <name type="scientific">Pseudoalteromonas xiamenensis</name>
    <dbReference type="NCBI Taxonomy" id="882626"/>
    <lineage>
        <taxon>Bacteria</taxon>
        <taxon>Pseudomonadati</taxon>
        <taxon>Pseudomonadota</taxon>
        <taxon>Gammaproteobacteria</taxon>
        <taxon>Alteromonadales</taxon>
        <taxon>Pseudoalteromonadaceae</taxon>
        <taxon>Pseudoalteromonas</taxon>
    </lineage>
</organism>
<comment type="similarity">
    <text evidence="2">Belongs to the UPF0719 family.</text>
</comment>
<keyword evidence="4 7" id="KW-0812">Transmembrane</keyword>
<dbReference type="AlphaFoldDB" id="A0A975DJF9"/>
<dbReference type="PANTHER" id="PTHR40043">
    <property type="entry name" value="UPF0719 INNER MEMBRANE PROTEIN YJFL"/>
    <property type="match status" value="1"/>
</dbReference>
<dbReference type="Proteomes" id="UP000664904">
    <property type="component" value="Chromosome"/>
</dbReference>
<evidence type="ECO:0000313" key="9">
    <source>
        <dbReference type="Proteomes" id="UP000664904"/>
    </source>
</evidence>
<evidence type="ECO:0000256" key="2">
    <source>
        <dbReference type="ARBA" id="ARBA00005779"/>
    </source>
</evidence>
<keyword evidence="9" id="KW-1185">Reference proteome</keyword>
<comment type="subcellular location">
    <subcellularLocation>
        <location evidence="1">Cell membrane</location>
        <topology evidence="1">Multi-pass membrane protein</topology>
    </subcellularLocation>
</comment>
<evidence type="ECO:0000313" key="8">
    <source>
        <dbReference type="EMBL" id="QTH72857.1"/>
    </source>
</evidence>
<feature type="transmembrane region" description="Helical" evidence="7">
    <location>
        <begin position="233"/>
        <end position="254"/>
    </location>
</feature>
<evidence type="ECO:0000256" key="5">
    <source>
        <dbReference type="ARBA" id="ARBA00022989"/>
    </source>
</evidence>
<dbReference type="InterPro" id="IPR007140">
    <property type="entry name" value="DUF350"/>
</dbReference>
<evidence type="ECO:0000256" key="6">
    <source>
        <dbReference type="ARBA" id="ARBA00023136"/>
    </source>
</evidence>
<feature type="transmembrane region" description="Helical" evidence="7">
    <location>
        <begin position="274"/>
        <end position="292"/>
    </location>
</feature>
<name>A0A975DJF9_9GAMM</name>
<keyword evidence="6 7" id="KW-0472">Membrane</keyword>
<dbReference type="EMBL" id="CP072133">
    <property type="protein sequence ID" value="QTH72857.1"/>
    <property type="molecule type" value="Genomic_DNA"/>
</dbReference>
<dbReference type="PANTHER" id="PTHR40043:SF1">
    <property type="entry name" value="UPF0719 INNER MEMBRANE PROTEIN YJFL"/>
    <property type="match status" value="1"/>
</dbReference>
<keyword evidence="5 7" id="KW-1133">Transmembrane helix</keyword>
<feature type="transmembrane region" description="Helical" evidence="7">
    <location>
        <begin position="152"/>
        <end position="171"/>
    </location>
</feature>
<dbReference type="RefSeq" id="WP_208844480.1">
    <property type="nucleotide sequence ID" value="NZ_CP072133.1"/>
</dbReference>
<evidence type="ECO:0000256" key="1">
    <source>
        <dbReference type="ARBA" id="ARBA00004651"/>
    </source>
</evidence>
<reference evidence="8" key="1">
    <citation type="submission" date="2021-03" db="EMBL/GenBank/DDBJ databases">
        <title>Complete Genome of Pseudoalteromonas xiamenensis STKMTI.2, a new potential marine bacterium producing anti-Vibrio compounds.</title>
        <authorList>
            <person name="Handayani D.P."/>
            <person name="Isnansetyo A."/>
            <person name="Istiqomah I."/>
            <person name="Jumina J."/>
        </authorList>
    </citation>
    <scope>NUCLEOTIDE SEQUENCE</scope>
    <source>
        <strain evidence="8">STKMTI.2</strain>
    </source>
</reference>
<dbReference type="Pfam" id="PF03994">
    <property type="entry name" value="DUF350"/>
    <property type="match status" value="2"/>
</dbReference>
<proteinExistence type="inferred from homology"/>
<feature type="transmembrane region" description="Helical" evidence="7">
    <location>
        <begin position="6"/>
        <end position="28"/>
    </location>
</feature>
<dbReference type="KEGG" id="pxi:J5O05_06250"/>